<dbReference type="STRING" id="70996.SE18_19240"/>
<dbReference type="RefSeq" id="WP_054536087.1">
    <property type="nucleotide sequence ID" value="NZ_LGKP01000029.1"/>
</dbReference>
<dbReference type="EMBL" id="LGKP01000029">
    <property type="protein sequence ID" value="KPL83348.1"/>
    <property type="molecule type" value="Genomic_DNA"/>
</dbReference>
<protein>
    <submittedName>
        <fullName evidence="2">Uncharacterized protein</fullName>
    </submittedName>
</protein>
<evidence type="ECO:0000313" key="2">
    <source>
        <dbReference type="EMBL" id="KPL83348.1"/>
    </source>
</evidence>
<evidence type="ECO:0000313" key="3">
    <source>
        <dbReference type="Proteomes" id="UP000050277"/>
    </source>
</evidence>
<organism evidence="2 3">
    <name type="scientific">Herpetosiphon geysericola</name>
    <dbReference type="NCBI Taxonomy" id="70996"/>
    <lineage>
        <taxon>Bacteria</taxon>
        <taxon>Bacillati</taxon>
        <taxon>Chloroflexota</taxon>
        <taxon>Chloroflexia</taxon>
        <taxon>Herpetosiphonales</taxon>
        <taxon>Herpetosiphonaceae</taxon>
        <taxon>Herpetosiphon</taxon>
    </lineage>
</organism>
<evidence type="ECO:0000256" key="1">
    <source>
        <dbReference type="SAM" id="Phobius"/>
    </source>
</evidence>
<sequence length="82" mass="9080">MNQQQLDKFNLIVGAFLVPTGIMVIYQTLSKNTLWNGIFGGIGLILFGLSYLLQKRINGTAKIILSTSAFVCFVINLVIIFI</sequence>
<comment type="caution">
    <text evidence="2">The sequence shown here is derived from an EMBL/GenBank/DDBJ whole genome shotgun (WGS) entry which is preliminary data.</text>
</comment>
<dbReference type="Proteomes" id="UP000050277">
    <property type="component" value="Unassembled WGS sequence"/>
</dbReference>
<feature type="transmembrane region" description="Helical" evidence="1">
    <location>
        <begin position="34"/>
        <end position="53"/>
    </location>
</feature>
<keyword evidence="1" id="KW-0472">Membrane</keyword>
<feature type="transmembrane region" description="Helical" evidence="1">
    <location>
        <begin position="60"/>
        <end position="81"/>
    </location>
</feature>
<dbReference type="AlphaFoldDB" id="A0A0P6YEE8"/>
<proteinExistence type="predicted"/>
<keyword evidence="3" id="KW-1185">Reference proteome</keyword>
<name>A0A0P6YEE8_9CHLR</name>
<dbReference type="OrthoDB" id="9886095at2"/>
<keyword evidence="1" id="KW-0812">Transmembrane</keyword>
<accession>A0A0P6YEE8</accession>
<keyword evidence="1" id="KW-1133">Transmembrane helix</keyword>
<feature type="transmembrane region" description="Helical" evidence="1">
    <location>
        <begin position="9"/>
        <end position="28"/>
    </location>
</feature>
<gene>
    <name evidence="2" type="ORF">SE18_19240</name>
</gene>
<reference evidence="2 3" key="1">
    <citation type="submission" date="2015-07" db="EMBL/GenBank/DDBJ databases">
        <title>Whole genome sequence of Herpetosiphon geysericola DSM 7119.</title>
        <authorList>
            <person name="Hemp J."/>
            <person name="Ward L.M."/>
            <person name="Pace L.A."/>
            <person name="Fischer W.W."/>
        </authorList>
    </citation>
    <scope>NUCLEOTIDE SEQUENCE [LARGE SCALE GENOMIC DNA]</scope>
    <source>
        <strain evidence="2 3">DSM 7119</strain>
    </source>
</reference>